<reference evidence="2" key="1">
    <citation type="submission" date="2011-11" db="EMBL/GenBank/DDBJ databases">
        <title>Improved High-Quality Draft sequence of Desulfovibrio sp. U5L.</title>
        <authorList>
            <consortium name="US DOE Joint Genome Institute"/>
            <person name="Lucas S."/>
            <person name="Han J."/>
            <person name="Lapidus A."/>
            <person name="Cheng J.-F."/>
            <person name="Goodwin L."/>
            <person name="Pitluck S."/>
            <person name="Peters L."/>
            <person name="Ovchinnikova G."/>
            <person name="Held B."/>
            <person name="Detter J.C."/>
            <person name="Han C."/>
            <person name="Tapia R."/>
            <person name="Land M."/>
            <person name="Hauser L."/>
            <person name="Kyrpides N."/>
            <person name="Ivanova N."/>
            <person name="Pagani I."/>
            <person name="Gabster J."/>
            <person name="Walker C."/>
            <person name="Stolyar S."/>
            <person name="Stahl D."/>
            <person name="Arkin A."/>
            <person name="Dehal P."/>
            <person name="Hazen T."/>
            <person name="Woyke T."/>
        </authorList>
    </citation>
    <scope>NUCLEOTIDE SEQUENCE [LARGE SCALE GENOMIC DNA]</scope>
    <source>
        <strain evidence="2">U5L</strain>
    </source>
</reference>
<dbReference type="AlphaFoldDB" id="I2PZ21"/>
<protein>
    <submittedName>
        <fullName evidence="2">Site-specific recombinase, DNA invertase Pin</fullName>
    </submittedName>
</protein>
<name>I2PZ21_9BACT</name>
<dbReference type="STRING" id="596152.DesU5LDRAFT_1077"/>
<organism evidence="2">
    <name type="scientific">Desulfovibrio sp. U5L</name>
    <dbReference type="NCBI Taxonomy" id="596152"/>
    <lineage>
        <taxon>Bacteria</taxon>
        <taxon>Pseudomonadati</taxon>
        <taxon>Thermodesulfobacteriota</taxon>
        <taxon>Desulfovibrionia</taxon>
        <taxon>Desulfovibrionales</taxon>
        <taxon>Desulfovibrionaceae</taxon>
        <taxon>Desulfovibrio</taxon>
    </lineage>
</organism>
<sequence>MPLKFACLARVSTEAQEKKGESLDTQETQLRNAVRSVGGELFKLYRGQEHATSGQDRSLLDQLLSDGEKHLFDAVMVADHSRWSRDNRRSKDDLELLRRCRIRFFILTQEFDLYNYDHNFMLGMQGEIAEYYANTQSYKAMINKIERAKKGYPSSCGAQKVPFGRTFDKKTGQWGIDPEKQSLIREIVRLILDEDWTCMKAALHFGIRVATLNKQIKRIGSTWVQRFHSDRLNIHEEIVTKIPGLVPDDVAEQVKAKVSSYNSYNRGPQKHFYLFSRKVIDAGTGETLTGKTTISRGKEYKYYRPWFGAKAVDYQIPSHILEEAVLNELFMVLSGKAQMKAAVFEGKSTAEAIAEIQQRRDLHVAELDRAVHKLSNLRAALAHFSGDNFETFLEGLSKDIGKTESIITEHRKQITQIDKQLSSIPTDQEINNVRNHVNEMIAKRAKPNNPPKDTPLRANLKEGLAGATAESWFSAGNAFKELPDLEKKKIINMLFGGKDPLGRRYGIYIKCLDKAKRRYHYEAYGRFMRLMGEINDREYDGTNLDDYAPRHAPTDEEQGILGKVGEIVRRQHPDLKIKELVSTADPKS</sequence>
<dbReference type="InterPro" id="IPR036162">
    <property type="entry name" value="Resolvase-like_N_sf"/>
</dbReference>
<dbReference type="PANTHER" id="PTHR30461">
    <property type="entry name" value="DNA-INVERTASE FROM LAMBDOID PROPHAGE"/>
    <property type="match status" value="1"/>
</dbReference>
<accession>I2PZ21</accession>
<dbReference type="InterPro" id="IPR006119">
    <property type="entry name" value="Resolv_N"/>
</dbReference>
<dbReference type="GO" id="GO:0003677">
    <property type="term" value="F:DNA binding"/>
    <property type="evidence" value="ECO:0007669"/>
    <property type="project" value="InterPro"/>
</dbReference>
<dbReference type="eggNOG" id="COG1961">
    <property type="taxonomic scope" value="Bacteria"/>
</dbReference>
<gene>
    <name evidence="2" type="ORF">DesU5LDRAFT_1077</name>
</gene>
<dbReference type="SMART" id="SM00857">
    <property type="entry name" value="Resolvase"/>
    <property type="match status" value="1"/>
</dbReference>
<evidence type="ECO:0000259" key="1">
    <source>
        <dbReference type="SMART" id="SM00857"/>
    </source>
</evidence>
<dbReference type="GO" id="GO:0000150">
    <property type="term" value="F:DNA strand exchange activity"/>
    <property type="evidence" value="ECO:0007669"/>
    <property type="project" value="InterPro"/>
</dbReference>
<feature type="domain" description="Resolvase/invertase-type recombinase catalytic" evidence="1">
    <location>
        <begin position="5"/>
        <end position="153"/>
    </location>
</feature>
<proteinExistence type="predicted"/>
<dbReference type="Pfam" id="PF00239">
    <property type="entry name" value="Resolvase"/>
    <property type="match status" value="1"/>
</dbReference>
<dbReference type="OrthoDB" id="5414062at2"/>
<evidence type="ECO:0000313" key="2">
    <source>
        <dbReference type="EMBL" id="EIG52777.1"/>
    </source>
</evidence>
<dbReference type="HOGENOM" id="CLU_469884_0_0_7"/>
<dbReference type="CDD" id="cd00338">
    <property type="entry name" value="Ser_Recombinase"/>
    <property type="match status" value="1"/>
</dbReference>
<dbReference type="Gene3D" id="3.40.50.1390">
    <property type="entry name" value="Resolvase, N-terminal catalytic domain"/>
    <property type="match status" value="1"/>
</dbReference>
<dbReference type="InterPro" id="IPR050639">
    <property type="entry name" value="SSR_resolvase"/>
</dbReference>
<dbReference type="SUPFAM" id="SSF53041">
    <property type="entry name" value="Resolvase-like"/>
    <property type="match status" value="1"/>
</dbReference>
<dbReference type="PANTHER" id="PTHR30461:SF23">
    <property type="entry name" value="DNA RECOMBINASE-RELATED"/>
    <property type="match status" value="1"/>
</dbReference>
<dbReference type="EMBL" id="JH600068">
    <property type="protein sequence ID" value="EIG52777.1"/>
    <property type="molecule type" value="Genomic_DNA"/>
</dbReference>